<dbReference type="Pfam" id="PF03663">
    <property type="entry name" value="Glyco_hydro_76"/>
    <property type="match status" value="1"/>
</dbReference>
<feature type="chain" id="PRO_5047118253" description="mannan endo-1,6-alpha-mannosidase" evidence="8">
    <location>
        <begin position="21"/>
        <end position="435"/>
    </location>
</feature>
<proteinExistence type="inferred from homology"/>
<organism evidence="9 10">
    <name type="scientific">Puccinia striiformis</name>
    <dbReference type="NCBI Taxonomy" id="27350"/>
    <lineage>
        <taxon>Eukaryota</taxon>
        <taxon>Fungi</taxon>
        <taxon>Dikarya</taxon>
        <taxon>Basidiomycota</taxon>
        <taxon>Pucciniomycotina</taxon>
        <taxon>Pucciniomycetes</taxon>
        <taxon>Pucciniales</taxon>
        <taxon>Pucciniaceae</taxon>
        <taxon>Puccinia</taxon>
    </lineage>
</organism>
<dbReference type="PANTHER" id="PTHR12145:SF36">
    <property type="entry name" value="MANNAN ENDO-1,6-ALPHA-MANNOSIDASE DCW1"/>
    <property type="match status" value="1"/>
</dbReference>
<comment type="catalytic activity">
    <reaction evidence="1">
        <text>Random hydrolysis of (1-&gt;6)-alpha-D-mannosidic linkages in unbranched (1-&gt;6)-mannans.</text>
        <dbReference type="EC" id="3.2.1.101"/>
    </reaction>
</comment>
<dbReference type="EC" id="3.2.1.101" evidence="3"/>
<evidence type="ECO:0000256" key="5">
    <source>
        <dbReference type="ARBA" id="ARBA00022801"/>
    </source>
</evidence>
<dbReference type="VEuPathDB" id="FungiDB:PSHT_06114"/>
<evidence type="ECO:0000256" key="2">
    <source>
        <dbReference type="ARBA" id="ARBA00009699"/>
    </source>
</evidence>
<dbReference type="InterPro" id="IPR008928">
    <property type="entry name" value="6-hairpin_glycosidase_sf"/>
</dbReference>
<evidence type="ECO:0000256" key="8">
    <source>
        <dbReference type="SAM" id="SignalP"/>
    </source>
</evidence>
<feature type="signal peptide" evidence="8">
    <location>
        <begin position="1"/>
        <end position="20"/>
    </location>
</feature>
<dbReference type="InterPro" id="IPR005198">
    <property type="entry name" value="Glyco_hydro_76"/>
</dbReference>
<evidence type="ECO:0000313" key="10">
    <source>
        <dbReference type="Proteomes" id="UP000239156"/>
    </source>
</evidence>
<dbReference type="SUPFAM" id="SSF48208">
    <property type="entry name" value="Six-hairpin glycosidases"/>
    <property type="match status" value="1"/>
</dbReference>
<evidence type="ECO:0000256" key="6">
    <source>
        <dbReference type="ARBA" id="ARBA00023180"/>
    </source>
</evidence>
<evidence type="ECO:0000313" key="9">
    <source>
        <dbReference type="EMBL" id="POW06955.1"/>
    </source>
</evidence>
<keyword evidence="6" id="KW-0325">Glycoprotein</keyword>
<comment type="caution">
    <text evidence="9">The sequence shown here is derived from an EMBL/GenBank/DDBJ whole genome shotgun (WGS) entry which is preliminary data.</text>
</comment>
<dbReference type="VEuPathDB" id="FungiDB:PSTT_08642"/>
<dbReference type="Proteomes" id="UP000239156">
    <property type="component" value="Unassembled WGS sequence"/>
</dbReference>
<dbReference type="InterPro" id="IPR014480">
    <property type="entry name" value="Mannan-1_6-alpha_mannosidase"/>
</dbReference>
<evidence type="ECO:0000256" key="3">
    <source>
        <dbReference type="ARBA" id="ARBA00012350"/>
    </source>
</evidence>
<reference evidence="9" key="1">
    <citation type="submission" date="2017-12" db="EMBL/GenBank/DDBJ databases">
        <title>Gene loss provides genomic basis for host adaptation in cereal stripe rust fungi.</title>
        <authorList>
            <person name="Xia C."/>
        </authorList>
    </citation>
    <scope>NUCLEOTIDE SEQUENCE [LARGE SCALE GENOMIC DNA]</scope>
    <source>
        <strain evidence="9">93-210</strain>
    </source>
</reference>
<dbReference type="PANTHER" id="PTHR12145">
    <property type="entry name" value="MANNAN ENDO-1,6-ALPHA-MANNOSIDASE DCW1"/>
    <property type="match status" value="1"/>
</dbReference>
<evidence type="ECO:0000256" key="1">
    <source>
        <dbReference type="ARBA" id="ARBA00001452"/>
    </source>
</evidence>
<dbReference type="Gene3D" id="1.50.10.20">
    <property type="match status" value="1"/>
</dbReference>
<comment type="similarity">
    <text evidence="2">Belongs to the glycosyl hydrolase 76 family.</text>
</comment>
<dbReference type="OrthoDB" id="9984024at2759"/>
<keyword evidence="4 8" id="KW-0732">Signal</keyword>
<accession>A0A2S4VBW7</accession>
<evidence type="ECO:0000256" key="7">
    <source>
        <dbReference type="ARBA" id="ARBA00023295"/>
    </source>
</evidence>
<evidence type="ECO:0000256" key="4">
    <source>
        <dbReference type="ARBA" id="ARBA00022729"/>
    </source>
</evidence>
<gene>
    <name evidence="9" type="ORF">PSTT_08642</name>
</gene>
<protein>
    <recommendedName>
        <fullName evidence="3">mannan endo-1,6-alpha-mannosidase</fullName>
        <ecNumber evidence="3">3.2.1.101</ecNumber>
    </recommendedName>
</protein>
<keyword evidence="7" id="KW-0326">Glycosidase</keyword>
<keyword evidence="10" id="KW-1185">Reference proteome</keyword>
<keyword evidence="5" id="KW-0378">Hydrolase</keyword>
<dbReference type="EMBL" id="PKSL01000080">
    <property type="protein sequence ID" value="POW06955.1"/>
    <property type="molecule type" value="Genomic_DNA"/>
</dbReference>
<name>A0A2S4VBW7_9BASI</name>
<sequence>MRYLHDIVAISLLSFSPAYASLNPSSLDIHNVQQLTEAACAAMKNLMSYFTPNPKGTFDEAITPWHESGMIWGLHFDYARWTGDTQYLDIVKQALVQQSNGAAHSFLDLGSLQQWNDDILWPSQRSTDTVFIPLGAAVAAAERYGANATLPNYPDTTWIGLADKTYNQAYQTDDKCGGGIYWYRHRPTARGTYKALITHSEFISQGARNYMINKDAGTLEKAKCMVDWVISSGLANPHTGVLMDGISTKDCAAFTTFQWTYNYGQWLGSLAWMHRATGDQKYLDMATPYFDYSLRSFAASNTSGIIAELCESTASCNRDQQGFKAIYVRNLVYIYRETNNGTMKRAIEKVIDTSVHGMASRSCDRDWNCAGNWAANGPPIKNVRAQHVSTALLVAAVGIHGTSGLEAGVVDHHAHLKTSKIKKLRKSSSKSSPST</sequence>